<dbReference type="Gene3D" id="3.30.200.20">
    <property type="entry name" value="Phosphorylase Kinase, domain 1"/>
    <property type="match status" value="1"/>
</dbReference>
<organism evidence="1 2">
    <name type="scientific">Clostridium magnum DSM 2767</name>
    <dbReference type="NCBI Taxonomy" id="1121326"/>
    <lineage>
        <taxon>Bacteria</taxon>
        <taxon>Bacillati</taxon>
        <taxon>Bacillota</taxon>
        <taxon>Clostridia</taxon>
        <taxon>Eubacteriales</taxon>
        <taxon>Clostridiaceae</taxon>
        <taxon>Clostridium</taxon>
    </lineage>
</organism>
<dbReference type="NCBIfam" id="TIGR02906">
    <property type="entry name" value="spore_CotS"/>
    <property type="match status" value="1"/>
</dbReference>
<keyword evidence="1" id="KW-0946">Virion</keyword>
<proteinExistence type="predicted"/>
<dbReference type="Gene3D" id="3.90.1200.10">
    <property type="match status" value="1"/>
</dbReference>
<dbReference type="InterPro" id="IPR011009">
    <property type="entry name" value="Kinase-like_dom_sf"/>
</dbReference>
<dbReference type="InterPro" id="IPR047175">
    <property type="entry name" value="CotS-like"/>
</dbReference>
<dbReference type="RefSeq" id="WP_139264207.1">
    <property type="nucleotide sequence ID" value="NZ_FQXL01000016.1"/>
</dbReference>
<name>A0A161XA45_9CLOT</name>
<accession>A0A161XA45</accession>
<evidence type="ECO:0000313" key="1">
    <source>
        <dbReference type="EMBL" id="KZL91136.1"/>
    </source>
</evidence>
<dbReference type="PANTHER" id="PTHR39179:SF1">
    <property type="entry name" value="SPORE COAT PROTEIN I"/>
    <property type="match status" value="1"/>
</dbReference>
<keyword evidence="2" id="KW-1185">Reference proteome</keyword>
<dbReference type="SUPFAM" id="SSF56112">
    <property type="entry name" value="Protein kinase-like (PK-like)"/>
    <property type="match status" value="1"/>
</dbReference>
<gene>
    <name evidence="1" type="primary">cotI_2</name>
    <name evidence="1" type="ORF">CLMAG_28940</name>
</gene>
<dbReference type="EMBL" id="LWAE01000003">
    <property type="protein sequence ID" value="KZL91136.1"/>
    <property type="molecule type" value="Genomic_DNA"/>
</dbReference>
<comment type="caution">
    <text evidence="1">The sequence shown here is derived from an EMBL/GenBank/DDBJ whole genome shotgun (WGS) entry which is preliminary data.</text>
</comment>
<reference evidence="1 2" key="1">
    <citation type="submission" date="2016-04" db="EMBL/GenBank/DDBJ databases">
        <title>Genome sequence of Clostridium magnum DSM 2767.</title>
        <authorList>
            <person name="Poehlein A."/>
            <person name="Uhlig R."/>
            <person name="Fischer R."/>
            <person name="Bahl H."/>
            <person name="Daniel R."/>
        </authorList>
    </citation>
    <scope>NUCLEOTIDE SEQUENCE [LARGE SCALE GENOMIC DNA]</scope>
    <source>
        <strain evidence="1 2">DSM 2767</strain>
    </source>
</reference>
<dbReference type="OrthoDB" id="9771902at2"/>
<dbReference type="InterPro" id="IPR014255">
    <property type="entry name" value="Spore_coat_CotS"/>
</dbReference>
<dbReference type="PANTHER" id="PTHR39179">
    <property type="entry name" value="SPORE COAT PROTEIN I"/>
    <property type="match status" value="1"/>
</dbReference>
<sequence>MESSNSSYTDVIFDKEKKIIYNVLAQYNFKITNCTKFKNVYKVETTEGNLCLKRIRHGKYKPNNNAIIIQQLIDRGFYNITKHYKTKEEKSYVRSKKLLFYLTDWIDGEEGDLNNIEEVILIVESLAKFHLALNNIDTSNLKLKSNLKNWPKIFTEYLRQLEKYERTINNKKLKSEFDLSYYDYIQSMYHKGMVALNLLNTARYYKLSKHAGKAKILCQKNLYSQNIIKKDDGYYIIDLGNIVIDLPLIDLSRLISKLLYKKAFNWDFNKVKMLIEAYTSINKLDKKELEVMLALIVFPDKFWKLGKKRYTKHKAWDESKYMYKLTKLIKYDELQNKFLEDYLYYTSQFY</sequence>
<dbReference type="GO" id="GO:0042601">
    <property type="term" value="C:endospore-forming forespore"/>
    <property type="evidence" value="ECO:0007669"/>
    <property type="project" value="TreeGrafter"/>
</dbReference>
<dbReference type="AlphaFoldDB" id="A0A161XA45"/>
<keyword evidence="1" id="KW-0167">Capsid protein</keyword>
<dbReference type="Proteomes" id="UP000076603">
    <property type="component" value="Unassembled WGS sequence"/>
</dbReference>
<evidence type="ECO:0000313" key="2">
    <source>
        <dbReference type="Proteomes" id="UP000076603"/>
    </source>
</evidence>
<dbReference type="STRING" id="1121326.CLMAG_28940"/>
<dbReference type="PATRIC" id="fig|1121326.3.peg.2912"/>
<protein>
    <submittedName>
        <fullName evidence="1">Spore coat protein I</fullName>
    </submittedName>
</protein>